<comment type="caution">
    <text evidence="2">The sequence shown here is derived from an EMBL/GenBank/DDBJ whole genome shotgun (WGS) entry which is preliminary data.</text>
</comment>
<protein>
    <recommendedName>
        <fullName evidence="4">YrhC-like protein</fullName>
    </recommendedName>
</protein>
<dbReference type="RefSeq" id="WP_188651395.1">
    <property type="nucleotide sequence ID" value="NZ_BMIN01000003.1"/>
</dbReference>
<feature type="transmembrane region" description="Helical" evidence="1">
    <location>
        <begin position="16"/>
        <end position="36"/>
    </location>
</feature>
<dbReference type="Proteomes" id="UP000642571">
    <property type="component" value="Unassembled WGS sequence"/>
</dbReference>
<dbReference type="EMBL" id="BMIN01000003">
    <property type="protein sequence ID" value="GGD04132.1"/>
    <property type="molecule type" value="Genomic_DNA"/>
</dbReference>
<reference evidence="3" key="1">
    <citation type="journal article" date="2019" name="Int. J. Syst. Evol. Microbiol.">
        <title>The Global Catalogue of Microorganisms (GCM) 10K type strain sequencing project: providing services to taxonomists for standard genome sequencing and annotation.</title>
        <authorList>
            <consortium name="The Broad Institute Genomics Platform"/>
            <consortium name="The Broad Institute Genome Sequencing Center for Infectious Disease"/>
            <person name="Wu L."/>
            <person name="Ma J."/>
        </authorList>
    </citation>
    <scope>NUCLEOTIDE SEQUENCE [LARGE SCALE GENOMIC DNA]</scope>
    <source>
        <strain evidence="3">CGMCC 1.15353</strain>
    </source>
</reference>
<evidence type="ECO:0008006" key="4">
    <source>
        <dbReference type="Google" id="ProtNLM"/>
    </source>
</evidence>
<accession>A0ABQ1PUS2</accession>
<dbReference type="Pfam" id="PF14143">
    <property type="entry name" value="YrhC"/>
    <property type="match status" value="1"/>
</dbReference>
<keyword evidence="1" id="KW-0812">Transmembrane</keyword>
<organism evidence="2 3">
    <name type="scientific">Pontibacillus salipaludis</name>
    <dbReference type="NCBI Taxonomy" id="1697394"/>
    <lineage>
        <taxon>Bacteria</taxon>
        <taxon>Bacillati</taxon>
        <taxon>Bacillota</taxon>
        <taxon>Bacilli</taxon>
        <taxon>Bacillales</taxon>
        <taxon>Bacillaceae</taxon>
        <taxon>Pontibacillus</taxon>
    </lineage>
</organism>
<evidence type="ECO:0000256" key="1">
    <source>
        <dbReference type="SAM" id="Phobius"/>
    </source>
</evidence>
<sequence length="77" mass="8918">MNTNHLKARMEDYSRFIITLLILSVYFYLGTIITTYLTESDYGALMMGLTTVSMGAAFFFTLRWKKCSQVLQDQESQ</sequence>
<keyword evidence="1" id="KW-1133">Transmembrane helix</keyword>
<name>A0ABQ1PUS2_9BACI</name>
<dbReference type="InterPro" id="IPR025418">
    <property type="entry name" value="YrhC-like"/>
</dbReference>
<feature type="transmembrane region" description="Helical" evidence="1">
    <location>
        <begin position="42"/>
        <end position="62"/>
    </location>
</feature>
<proteinExistence type="predicted"/>
<keyword evidence="1" id="KW-0472">Membrane</keyword>
<gene>
    <name evidence="2" type="ORF">GCM10011389_09580</name>
</gene>
<evidence type="ECO:0000313" key="2">
    <source>
        <dbReference type="EMBL" id="GGD04132.1"/>
    </source>
</evidence>
<evidence type="ECO:0000313" key="3">
    <source>
        <dbReference type="Proteomes" id="UP000642571"/>
    </source>
</evidence>
<keyword evidence="3" id="KW-1185">Reference proteome</keyword>